<evidence type="ECO:0000256" key="4">
    <source>
        <dbReference type="ARBA" id="ARBA00022989"/>
    </source>
</evidence>
<feature type="transmembrane region" description="Helical" evidence="6">
    <location>
        <begin position="314"/>
        <end position="338"/>
    </location>
</feature>
<protein>
    <submittedName>
        <fullName evidence="7">Polysaccharide biosynthesis protein</fullName>
    </submittedName>
</protein>
<dbReference type="Proteomes" id="UP001523262">
    <property type="component" value="Unassembled WGS sequence"/>
</dbReference>
<keyword evidence="2" id="KW-1003">Cell membrane</keyword>
<feature type="transmembrane region" description="Helical" evidence="6">
    <location>
        <begin position="40"/>
        <end position="57"/>
    </location>
</feature>
<feature type="transmembrane region" description="Helical" evidence="6">
    <location>
        <begin position="173"/>
        <end position="198"/>
    </location>
</feature>
<evidence type="ECO:0000256" key="3">
    <source>
        <dbReference type="ARBA" id="ARBA00022692"/>
    </source>
</evidence>
<gene>
    <name evidence="7" type="ORF">NDK43_18060</name>
</gene>
<dbReference type="InterPro" id="IPR002797">
    <property type="entry name" value="Polysacc_synth"/>
</dbReference>
<name>A0ABT0WEH7_9BACI</name>
<dbReference type="CDD" id="cd13124">
    <property type="entry name" value="MATE_SpoVB_like"/>
    <property type="match status" value="1"/>
</dbReference>
<reference evidence="7 8" key="1">
    <citation type="submission" date="2022-06" db="EMBL/GenBank/DDBJ databases">
        <authorList>
            <person name="Jeon C.O."/>
        </authorList>
    </citation>
    <scope>NUCLEOTIDE SEQUENCE [LARGE SCALE GENOMIC DNA]</scope>
    <source>
        <strain evidence="7 8">KCTC 13943</strain>
    </source>
</reference>
<feature type="transmembrane region" description="Helical" evidence="6">
    <location>
        <begin position="350"/>
        <end position="373"/>
    </location>
</feature>
<dbReference type="Pfam" id="PF01943">
    <property type="entry name" value="Polysacc_synt"/>
    <property type="match status" value="1"/>
</dbReference>
<sequence length="444" mass="50056">MAIYYKGIFFLAASAFLGEGIEFLVNMILARELGKHGLGLYMSILPSIFLVVLLSSFELQVSISKFIAEKEERFHRNILYHAITITIIFTCVLFLLATVMMPFIPVFNSYHPYVRWLVLILIPVISFTSVARGYFMGKNQMGKIAVSNFLRKTFQVAILFLFFRFFAFNTEAALLIAIATLIGSEIVVFLYLILTFIVQFQQLKRIPFSNLNRKVVRKNLMAVSVPMTSMRVFTALCGAVQPFLIKAALVHSGLTHTLATEQFGMLMGVAITIGFFPAFIAHSLMIVLIPAVSKAHSEKDYSSLQKMLNQVMKLTFFYGVPAVFIFYLFAGPLTSLFFHSSSAAVFLQMLWPFFLFHFFIMPLQAFLIGLGLIKDTFIHAIWATLISFSIIYLVGSLPEWGMNGVLIAMNTSSVLLALMHYLTVCKKIGVSVFMRGVIHKTSER</sequence>
<dbReference type="InterPro" id="IPR024923">
    <property type="entry name" value="PG_synth_SpoVB"/>
</dbReference>
<feature type="transmembrane region" description="Helical" evidence="6">
    <location>
        <begin position="265"/>
        <end position="293"/>
    </location>
</feature>
<organism evidence="7 8">
    <name type="scientific">Neobacillus pocheonensis</name>
    <dbReference type="NCBI Taxonomy" id="363869"/>
    <lineage>
        <taxon>Bacteria</taxon>
        <taxon>Bacillati</taxon>
        <taxon>Bacillota</taxon>
        <taxon>Bacilli</taxon>
        <taxon>Bacillales</taxon>
        <taxon>Bacillaceae</taxon>
        <taxon>Neobacillus</taxon>
    </lineage>
</organism>
<feature type="transmembrane region" description="Helical" evidence="6">
    <location>
        <begin position="219"/>
        <end position="245"/>
    </location>
</feature>
<evidence type="ECO:0000256" key="1">
    <source>
        <dbReference type="ARBA" id="ARBA00004651"/>
    </source>
</evidence>
<feature type="transmembrane region" description="Helical" evidence="6">
    <location>
        <begin position="116"/>
        <end position="137"/>
    </location>
</feature>
<dbReference type="InterPro" id="IPR002528">
    <property type="entry name" value="MATE_fam"/>
</dbReference>
<keyword evidence="4 6" id="KW-1133">Transmembrane helix</keyword>
<feature type="transmembrane region" description="Helical" evidence="6">
    <location>
        <begin position="149"/>
        <end position="167"/>
    </location>
</feature>
<evidence type="ECO:0000256" key="2">
    <source>
        <dbReference type="ARBA" id="ARBA00022475"/>
    </source>
</evidence>
<proteinExistence type="predicted"/>
<keyword evidence="8" id="KW-1185">Reference proteome</keyword>
<evidence type="ECO:0000313" key="7">
    <source>
        <dbReference type="EMBL" id="MCM2533919.1"/>
    </source>
</evidence>
<dbReference type="PANTHER" id="PTHR30250">
    <property type="entry name" value="PST FAMILY PREDICTED COLANIC ACID TRANSPORTER"/>
    <property type="match status" value="1"/>
</dbReference>
<feature type="transmembrane region" description="Helical" evidence="6">
    <location>
        <begin position="404"/>
        <end position="425"/>
    </location>
</feature>
<evidence type="ECO:0000256" key="5">
    <source>
        <dbReference type="ARBA" id="ARBA00023136"/>
    </source>
</evidence>
<feature type="transmembrane region" description="Helical" evidence="6">
    <location>
        <begin position="78"/>
        <end position="104"/>
    </location>
</feature>
<dbReference type="Pfam" id="PF01554">
    <property type="entry name" value="MatE"/>
    <property type="match status" value="1"/>
</dbReference>
<feature type="transmembrane region" description="Helical" evidence="6">
    <location>
        <begin position="380"/>
        <end position="398"/>
    </location>
</feature>
<evidence type="ECO:0000256" key="6">
    <source>
        <dbReference type="SAM" id="Phobius"/>
    </source>
</evidence>
<keyword evidence="5 6" id="KW-0472">Membrane</keyword>
<keyword evidence="3 6" id="KW-0812">Transmembrane</keyword>
<comment type="caution">
    <text evidence="7">The sequence shown here is derived from an EMBL/GenBank/DDBJ whole genome shotgun (WGS) entry which is preliminary data.</text>
</comment>
<dbReference type="InterPro" id="IPR050833">
    <property type="entry name" value="Poly_Biosynth_Transport"/>
</dbReference>
<accession>A0ABT0WEH7</accession>
<evidence type="ECO:0000313" key="8">
    <source>
        <dbReference type="Proteomes" id="UP001523262"/>
    </source>
</evidence>
<dbReference type="EMBL" id="JAMQCR010000001">
    <property type="protein sequence ID" value="MCM2533919.1"/>
    <property type="molecule type" value="Genomic_DNA"/>
</dbReference>
<dbReference type="PANTHER" id="PTHR30250:SF24">
    <property type="entry name" value="STAGE V SPORULATION PROTEIN B"/>
    <property type="match status" value="1"/>
</dbReference>
<comment type="subcellular location">
    <subcellularLocation>
        <location evidence="1">Cell membrane</location>
        <topology evidence="1">Multi-pass membrane protein</topology>
    </subcellularLocation>
</comment>